<protein>
    <recommendedName>
        <fullName evidence="2">Cytidyltransferase-like domain-containing protein</fullName>
    </recommendedName>
</protein>
<dbReference type="Pfam" id="PF01467">
    <property type="entry name" value="CTP_transf_like"/>
    <property type="match status" value="1"/>
</dbReference>
<evidence type="ECO:0000259" key="2">
    <source>
        <dbReference type="Pfam" id="PF01467"/>
    </source>
</evidence>
<dbReference type="InterPro" id="IPR004821">
    <property type="entry name" value="Cyt_trans-like"/>
</dbReference>
<dbReference type="OrthoDB" id="27911at2759"/>
<organism evidence="4">
    <name type="scientific">Chlorella variabilis</name>
    <name type="common">Green alga</name>
    <dbReference type="NCBI Taxonomy" id="554065"/>
    <lineage>
        <taxon>Eukaryota</taxon>
        <taxon>Viridiplantae</taxon>
        <taxon>Chlorophyta</taxon>
        <taxon>core chlorophytes</taxon>
        <taxon>Trebouxiophyceae</taxon>
        <taxon>Chlorellales</taxon>
        <taxon>Chlorellaceae</taxon>
        <taxon>Chlorella clade</taxon>
        <taxon>Chlorella</taxon>
    </lineage>
</organism>
<feature type="compositionally biased region" description="Low complexity" evidence="1">
    <location>
        <begin position="161"/>
        <end position="172"/>
    </location>
</feature>
<dbReference type="AlphaFoldDB" id="E1ZDW7"/>
<feature type="compositionally biased region" description="Low complexity" evidence="1">
    <location>
        <begin position="348"/>
        <end position="358"/>
    </location>
</feature>
<dbReference type="eggNOG" id="KOG3351">
    <property type="taxonomic scope" value="Eukaryota"/>
</dbReference>
<evidence type="ECO:0000256" key="1">
    <source>
        <dbReference type="SAM" id="MobiDB-lite"/>
    </source>
</evidence>
<keyword evidence="4" id="KW-1185">Reference proteome</keyword>
<dbReference type="InParanoid" id="E1ZDW7"/>
<feature type="compositionally biased region" description="Gly residues" evidence="1">
    <location>
        <begin position="147"/>
        <end position="160"/>
    </location>
</feature>
<feature type="region of interest" description="Disordered" evidence="1">
    <location>
        <begin position="339"/>
        <end position="358"/>
    </location>
</feature>
<proteinExistence type="predicted"/>
<dbReference type="GeneID" id="17355203"/>
<dbReference type="Proteomes" id="UP000008141">
    <property type="component" value="Unassembled WGS sequence"/>
</dbReference>
<dbReference type="EMBL" id="GL433843">
    <property type="protein sequence ID" value="EFN55928.1"/>
    <property type="molecule type" value="Genomic_DNA"/>
</dbReference>
<dbReference type="InterPro" id="IPR014729">
    <property type="entry name" value="Rossmann-like_a/b/a_fold"/>
</dbReference>
<evidence type="ECO:0000313" key="3">
    <source>
        <dbReference type="EMBL" id="EFN55928.1"/>
    </source>
</evidence>
<dbReference type="STRING" id="554065.E1ZDW7"/>
<evidence type="ECO:0000313" key="4">
    <source>
        <dbReference type="Proteomes" id="UP000008141"/>
    </source>
</evidence>
<gene>
    <name evidence="3" type="ORF">CHLNCDRAFT_145198</name>
</gene>
<sequence>MSQGSVLVPLRLERAEEEAALLEYSMRTSRGAVYLHCTGPAASSPPTTATLDYLTHCLEPSAHGMPRCDVFPLMPCMGWSAERVAERLTDVEEVVAAAEHAGDCHALVDLINESRQRAGLPSVSLTLTAGHQEAGDAASGEPPQQPDGGGSVGGSRGGSADGQLPQQQQQQGDGMGGAGGPPVPRSRVIGDWPSPVLQFSKVAVGGTFDRLHAGHRLLLAATALLATRSIFVGITADALLATKKNRALLEGYAEREAAAVGYMQVVNPEATVVAGPLTNPKEPPLCAVDPEFDAIVVSEETVPGAHAINQTRAELGFPPLVIVVVGLIYSRRRAAKLSSTDLREEDAAGAASGSPAPR</sequence>
<dbReference type="GO" id="GO:0003824">
    <property type="term" value="F:catalytic activity"/>
    <property type="evidence" value="ECO:0007669"/>
    <property type="project" value="InterPro"/>
</dbReference>
<feature type="domain" description="Cytidyltransferase-like" evidence="2">
    <location>
        <begin position="204"/>
        <end position="344"/>
    </location>
</feature>
<dbReference type="KEGG" id="cvr:CHLNCDRAFT_145198"/>
<reference evidence="3 4" key="1">
    <citation type="journal article" date="2010" name="Plant Cell">
        <title>The Chlorella variabilis NC64A genome reveals adaptation to photosymbiosis, coevolution with viruses, and cryptic sex.</title>
        <authorList>
            <person name="Blanc G."/>
            <person name="Duncan G."/>
            <person name="Agarkova I."/>
            <person name="Borodovsky M."/>
            <person name="Gurnon J."/>
            <person name="Kuo A."/>
            <person name="Lindquist E."/>
            <person name="Lucas S."/>
            <person name="Pangilinan J."/>
            <person name="Polle J."/>
            <person name="Salamov A."/>
            <person name="Terry A."/>
            <person name="Yamada T."/>
            <person name="Dunigan D.D."/>
            <person name="Grigoriev I.V."/>
            <person name="Claverie J.M."/>
            <person name="Van Etten J.L."/>
        </authorList>
    </citation>
    <scope>NUCLEOTIDE SEQUENCE [LARGE SCALE GENOMIC DNA]</scope>
    <source>
        <strain evidence="3 4">NC64A</strain>
    </source>
</reference>
<dbReference type="Gene3D" id="3.40.50.620">
    <property type="entry name" value="HUPs"/>
    <property type="match status" value="1"/>
</dbReference>
<dbReference type="SUPFAM" id="SSF52374">
    <property type="entry name" value="Nucleotidylyl transferase"/>
    <property type="match status" value="1"/>
</dbReference>
<dbReference type="RefSeq" id="XP_005848030.1">
    <property type="nucleotide sequence ID" value="XM_005847968.1"/>
</dbReference>
<name>E1ZDW7_CHLVA</name>
<feature type="region of interest" description="Disordered" evidence="1">
    <location>
        <begin position="132"/>
        <end position="190"/>
    </location>
</feature>
<accession>E1ZDW7</accession>